<name>A0ABW9QYR1_9ACTN</name>
<sequence>MVVVGAGIAGASVAAHLAAEGAAVVVIDADRPGRATHAGAG</sequence>
<proteinExistence type="predicted"/>
<feature type="domain" description="FAD dependent oxidoreductase" evidence="1">
    <location>
        <begin position="2"/>
        <end position="41"/>
    </location>
</feature>
<feature type="non-terminal residue" evidence="2">
    <location>
        <position position="41"/>
    </location>
</feature>
<evidence type="ECO:0000259" key="1">
    <source>
        <dbReference type="Pfam" id="PF01266"/>
    </source>
</evidence>
<dbReference type="SUPFAM" id="SSF51905">
    <property type="entry name" value="FAD/NAD(P)-binding domain"/>
    <property type="match status" value="1"/>
</dbReference>
<dbReference type="InterPro" id="IPR006076">
    <property type="entry name" value="FAD-dep_OxRdtase"/>
</dbReference>
<evidence type="ECO:0000313" key="2">
    <source>
        <dbReference type="EMBL" id="MST35005.1"/>
    </source>
</evidence>
<dbReference type="Proteomes" id="UP000437736">
    <property type="component" value="Unassembled WGS sequence"/>
</dbReference>
<accession>A0ABW9QYR1</accession>
<keyword evidence="3" id="KW-1185">Reference proteome</keyword>
<dbReference type="EMBL" id="WJHE01001357">
    <property type="protein sequence ID" value="MST35005.1"/>
    <property type="molecule type" value="Genomic_DNA"/>
</dbReference>
<dbReference type="InterPro" id="IPR036188">
    <property type="entry name" value="FAD/NAD-bd_sf"/>
</dbReference>
<dbReference type="Gene3D" id="3.50.50.60">
    <property type="entry name" value="FAD/NAD(P)-binding domain"/>
    <property type="match status" value="1"/>
</dbReference>
<organism evidence="2 3">
    <name type="scientific">Acidiferrimicrobium australe</name>
    <dbReference type="NCBI Taxonomy" id="2664430"/>
    <lineage>
        <taxon>Bacteria</taxon>
        <taxon>Bacillati</taxon>
        <taxon>Actinomycetota</taxon>
        <taxon>Acidimicrobiia</taxon>
        <taxon>Acidimicrobiales</taxon>
        <taxon>Acidimicrobiaceae</taxon>
        <taxon>Acidiferrimicrobium</taxon>
    </lineage>
</organism>
<reference evidence="2 3" key="1">
    <citation type="submission" date="2019-11" db="EMBL/GenBank/DDBJ databases">
        <title>Acidiferrimicrobium australis gen. nov., sp. nov., an acidophilic and obligately heterotrophic, member of the Actinobacteria that catalyses dissimilatory oxido- reduction of iron isolated from metal-rich acidic water in Chile.</title>
        <authorList>
            <person name="Gonzalez D."/>
            <person name="Huber K."/>
            <person name="Hedrich S."/>
            <person name="Rojas-Villalobos C."/>
            <person name="Quatrini R."/>
            <person name="Dinamarca M.A."/>
            <person name="Schwarz A."/>
            <person name="Canales C."/>
            <person name="Nancucheo I."/>
        </authorList>
    </citation>
    <scope>NUCLEOTIDE SEQUENCE [LARGE SCALE GENOMIC DNA]</scope>
    <source>
        <strain evidence="2 3">USS-CCA1</strain>
    </source>
</reference>
<gene>
    <name evidence="2" type="ORF">GHK86_20030</name>
</gene>
<evidence type="ECO:0000313" key="3">
    <source>
        <dbReference type="Proteomes" id="UP000437736"/>
    </source>
</evidence>
<dbReference type="Pfam" id="PF01266">
    <property type="entry name" value="DAO"/>
    <property type="match status" value="1"/>
</dbReference>
<protein>
    <submittedName>
        <fullName evidence="2">FAD-dependent oxidoreductase</fullName>
    </submittedName>
</protein>
<comment type="caution">
    <text evidence="2">The sequence shown here is derived from an EMBL/GenBank/DDBJ whole genome shotgun (WGS) entry which is preliminary data.</text>
</comment>